<dbReference type="EMBL" id="CP001880">
    <property type="protein sequence ID" value="ADC52308.1"/>
    <property type="molecule type" value="Genomic_DNA"/>
</dbReference>
<keyword evidence="1" id="KW-1133">Transmembrane helix</keyword>
<proteinExistence type="predicted"/>
<sequence>MDVFGAILNIIFFLLVIYLISRVFHYFNDTKNRLNEIDKKLEEINEKISNRD</sequence>
<keyword evidence="3" id="KW-1185">Reference proteome</keyword>
<evidence type="ECO:0000313" key="3">
    <source>
        <dbReference type="Proteomes" id="UP000001544"/>
    </source>
</evidence>
<organism evidence="2 3">
    <name type="scientific">Alkalihalophilus pseudofirmus (strain ATCC BAA-2126 / JCM 17055 / OF4)</name>
    <name type="common">Bacillus pseudofirmus</name>
    <dbReference type="NCBI Taxonomy" id="398511"/>
    <lineage>
        <taxon>Bacteria</taxon>
        <taxon>Bacillati</taxon>
        <taxon>Bacillota</taxon>
        <taxon>Bacilli</taxon>
        <taxon>Bacillales</taxon>
        <taxon>Bacillaceae</taxon>
        <taxon>Alkalihalophilus</taxon>
    </lineage>
</organism>
<name>D3G1T2_ALKPO</name>
<geneLocation type="plasmid" evidence="2 3">
    <name>pBpOF4-02</name>
</geneLocation>
<keyword evidence="2" id="KW-0614">Plasmid</keyword>
<dbReference type="AlphaFoldDB" id="D3G1T2"/>
<feature type="transmembrane region" description="Helical" evidence="1">
    <location>
        <begin position="6"/>
        <end position="24"/>
    </location>
</feature>
<dbReference type="KEGG" id="bpf:BpOF4_21564"/>
<accession>D3G1T2</accession>
<gene>
    <name evidence="2" type="ordered locus">BpOF4_21564</name>
</gene>
<keyword evidence="1" id="KW-0812">Transmembrane</keyword>
<protein>
    <submittedName>
        <fullName evidence="2">Uncharacterized protein</fullName>
    </submittedName>
</protein>
<dbReference type="HOGENOM" id="CLU_214206_0_0_9"/>
<dbReference type="Proteomes" id="UP000001544">
    <property type="component" value="Plasmid pBpOF4-02"/>
</dbReference>
<evidence type="ECO:0000256" key="1">
    <source>
        <dbReference type="SAM" id="Phobius"/>
    </source>
</evidence>
<reference evidence="2 3" key="1">
    <citation type="journal article" date="2011" name="Environ. Microbiol.">
        <title>Genome of alkaliphilic Bacillus pseudofirmus OF4 reveals adaptations that support the ability to grow in an external pH range from 7.5 to 11.4.</title>
        <authorList>
            <person name="Janto B."/>
            <person name="Ahmed A."/>
            <person name="Ito M."/>
            <person name="Liu J."/>
            <person name="Hicks D.B."/>
            <person name="Pagni S."/>
            <person name="Fackelmayer O.J."/>
            <person name="Smith T.A."/>
            <person name="Earl J."/>
            <person name="Elbourne L.D."/>
            <person name="Hassan K."/>
            <person name="Paulsen I.T."/>
            <person name="Kolsto A.B."/>
            <person name="Tourasse N.J."/>
            <person name="Ehrlich G.D."/>
            <person name="Boissy R."/>
            <person name="Ivey D.M."/>
            <person name="Li G."/>
            <person name="Xue Y."/>
            <person name="Ma Y."/>
            <person name="Hu F.Z."/>
            <person name="Krulwich T.A."/>
        </authorList>
    </citation>
    <scope>NUCLEOTIDE SEQUENCE [LARGE SCALE GENOMIC DNA]</scope>
    <source>
        <strain evidence="3">ATCC BAA-2126 / JCM 17055 / OF4</strain>
    </source>
</reference>
<evidence type="ECO:0000313" key="2">
    <source>
        <dbReference type="EMBL" id="ADC52308.1"/>
    </source>
</evidence>
<keyword evidence="1" id="KW-0472">Membrane</keyword>